<name>A0A5B7IMW8_PORTR</name>
<keyword evidence="2" id="KW-1185">Reference proteome</keyword>
<proteinExistence type="predicted"/>
<dbReference type="AlphaFoldDB" id="A0A5B7IMW8"/>
<sequence>MGAAWRTSHTVWLWISCVRYQRRSLSLSPSLSSQPPVPQLPPPPPPPLLPPLLLLPLLSRPAQLLSQHVQR</sequence>
<dbReference type="PROSITE" id="PS51257">
    <property type="entry name" value="PROKAR_LIPOPROTEIN"/>
    <property type="match status" value="1"/>
</dbReference>
<protein>
    <submittedName>
        <fullName evidence="1">Uncharacterized protein</fullName>
    </submittedName>
</protein>
<evidence type="ECO:0000313" key="1">
    <source>
        <dbReference type="EMBL" id="MPC81534.1"/>
    </source>
</evidence>
<dbReference type="Proteomes" id="UP000324222">
    <property type="component" value="Unassembled WGS sequence"/>
</dbReference>
<gene>
    <name evidence="1" type="ORF">E2C01_076156</name>
</gene>
<comment type="caution">
    <text evidence="1">The sequence shown here is derived from an EMBL/GenBank/DDBJ whole genome shotgun (WGS) entry which is preliminary data.</text>
</comment>
<accession>A0A5B7IMW8</accession>
<dbReference type="EMBL" id="VSRR010057263">
    <property type="protein sequence ID" value="MPC81534.1"/>
    <property type="molecule type" value="Genomic_DNA"/>
</dbReference>
<reference evidence="1 2" key="1">
    <citation type="submission" date="2019-05" db="EMBL/GenBank/DDBJ databases">
        <title>Another draft genome of Portunus trituberculatus and its Hox gene families provides insights of decapod evolution.</title>
        <authorList>
            <person name="Jeong J.-H."/>
            <person name="Song I."/>
            <person name="Kim S."/>
            <person name="Choi T."/>
            <person name="Kim D."/>
            <person name="Ryu S."/>
            <person name="Kim W."/>
        </authorList>
    </citation>
    <scope>NUCLEOTIDE SEQUENCE [LARGE SCALE GENOMIC DNA]</scope>
    <source>
        <tissue evidence="1">Muscle</tissue>
    </source>
</reference>
<organism evidence="1 2">
    <name type="scientific">Portunus trituberculatus</name>
    <name type="common">Swimming crab</name>
    <name type="synonym">Neptunus trituberculatus</name>
    <dbReference type="NCBI Taxonomy" id="210409"/>
    <lineage>
        <taxon>Eukaryota</taxon>
        <taxon>Metazoa</taxon>
        <taxon>Ecdysozoa</taxon>
        <taxon>Arthropoda</taxon>
        <taxon>Crustacea</taxon>
        <taxon>Multicrustacea</taxon>
        <taxon>Malacostraca</taxon>
        <taxon>Eumalacostraca</taxon>
        <taxon>Eucarida</taxon>
        <taxon>Decapoda</taxon>
        <taxon>Pleocyemata</taxon>
        <taxon>Brachyura</taxon>
        <taxon>Eubrachyura</taxon>
        <taxon>Portunoidea</taxon>
        <taxon>Portunidae</taxon>
        <taxon>Portuninae</taxon>
        <taxon>Portunus</taxon>
    </lineage>
</organism>
<evidence type="ECO:0000313" key="2">
    <source>
        <dbReference type="Proteomes" id="UP000324222"/>
    </source>
</evidence>